<accession>C7QZ95</accession>
<dbReference type="eggNOG" id="COG1196">
    <property type="taxonomic scope" value="Bacteria"/>
</dbReference>
<dbReference type="SUPFAM" id="SSF52540">
    <property type="entry name" value="P-loop containing nucleoside triphosphate hydrolases"/>
    <property type="match status" value="1"/>
</dbReference>
<evidence type="ECO:0000313" key="3">
    <source>
        <dbReference type="Proteomes" id="UP000000628"/>
    </source>
</evidence>
<keyword evidence="1" id="KW-0175">Coiled coil</keyword>
<evidence type="ECO:0000256" key="1">
    <source>
        <dbReference type="SAM" id="Coils"/>
    </source>
</evidence>
<dbReference type="NCBIfam" id="NF045780">
    <property type="entry name" value="TrlF_fam_ATP"/>
    <property type="match status" value="1"/>
</dbReference>
<dbReference type="AlphaFoldDB" id="C7QZ95"/>
<keyword evidence="3" id="KW-1185">Reference proteome</keyword>
<organism evidence="2 3">
    <name type="scientific">Jonesia denitrificans (strain ATCC 14870 / DSM 20603 / BCRC 15368 / CIP 55.134 / JCM 11481 / NBRC 15587 / NCTC 10816 / Prevot 55134)</name>
    <name type="common">Listeria denitrificans</name>
    <dbReference type="NCBI Taxonomy" id="471856"/>
    <lineage>
        <taxon>Bacteria</taxon>
        <taxon>Bacillati</taxon>
        <taxon>Actinomycetota</taxon>
        <taxon>Actinomycetes</taxon>
        <taxon>Micrococcales</taxon>
        <taxon>Jonesiaceae</taxon>
        <taxon>Jonesia</taxon>
    </lineage>
</organism>
<feature type="coiled-coil region" evidence="1">
    <location>
        <begin position="652"/>
        <end position="689"/>
    </location>
</feature>
<evidence type="ECO:0000313" key="2">
    <source>
        <dbReference type="EMBL" id="ACV09393.1"/>
    </source>
</evidence>
<dbReference type="EMBL" id="CP001706">
    <property type="protein sequence ID" value="ACV09393.1"/>
    <property type="molecule type" value="Genomic_DNA"/>
</dbReference>
<sequence>MLVGTEAERSRGTAWRIWDLHIHTPSSLVQHYGADTDHIWDRFIGELEALPPDISVIGINDYWFLDGYKRVLDAKRRGRLQNIEAIFPVIEMRLDQFGGTAGDLFRVNLHVVFDPELDADFIQAQFIGALQPKINLSPLHAGLKWQAVITKDSLADLGSKIKKTVPESEKSRYGSDLIEGFNNINVRLEDVQGILDGPNFKGRTLVGIGKTEWRNIKWNDQSIAAKKNVINSSHFVFTAYEDTARWASDVQMLRESQVTHKVLDCSDAHYFADSDQSMRLGECQTWINTTPTLAGLAYAIEEFDRRVYVGLEPPALSRIRRNPERFIERVRISSGKQEFDLFNHDLPLNSGFVAVVGNKGQGKSAFLDCIALGGNSSRNNEFAFLSPTRFLSTSNQKSARQYSTELVWATGASRKVPLDQSHDHAVPVSVEYLPQMFVERVCNLDPETDDSDEFERELRTVLFTHIPESDRAGEKTFDALLAQKTQSSQTDIRRLRDELRAVVRQYVAVTDFRANNKSTEVQGRLALKESEVNTAKADVDAAKALLAQIDAESRDDGELAALRQQSEEIEETRSGWLTKRSSNDHQQAQVKQQLAAMEVLAHKAEVIRSDVAELNRQAEEVLRGVVTGEPFLHLTVNSSRYDSWRAASEALLADLKSASEVLGRELQALEQARRENTDALSAADSARERARQRVLQSEERVAALLGDESDEESHAGLAALLKRIDETPARVDALRAEIIERSENIYRALDSQLRAVESLYAPASHFIAQSEVVKNAGLEFNAELRLLSTWKSVSSGLDGRRNGDFTDWLTDLPQRLEDTSWEQLSAQLAEALSRLERERGEQDGELRNPSSALRNSTTLEAFLMSMFDLSWLEVRFGLTGDGQPLSQLSPGQRGLVLALFYLVVDRRMTPLLLDQPEENLDNETIASKLVPAIHEAAGRRQTIVVTHNANLAIVGDADQIVHCQVQDQRFTVSSGSIAELDVAKFALNILEGAKPAFDNRRHKYEAFLSLV</sequence>
<reference evidence="2 3" key="1">
    <citation type="journal article" date="2009" name="Stand. Genomic Sci.">
        <title>Complete genome sequence of Jonesia denitrificans type strain (Prevot 55134).</title>
        <authorList>
            <person name="Pukall R."/>
            <person name="Gehrich-Schroter G."/>
            <person name="Lapidus A."/>
            <person name="Nolan M."/>
            <person name="Glavina Del Rio T."/>
            <person name="Lucas S."/>
            <person name="Chen F."/>
            <person name="Tice H."/>
            <person name="Pitluck S."/>
            <person name="Cheng J.F."/>
            <person name="Copeland A."/>
            <person name="Saunders E."/>
            <person name="Brettin T."/>
            <person name="Detter J.C."/>
            <person name="Bruce D."/>
            <person name="Goodwin L."/>
            <person name="Pati A."/>
            <person name="Ivanova N."/>
            <person name="Mavromatis K."/>
            <person name="Ovchinnikova G."/>
            <person name="Chen A."/>
            <person name="Palaniappan K."/>
            <person name="Land M."/>
            <person name="Hauser L."/>
            <person name="Chang Y.J."/>
            <person name="Jeffries C.D."/>
            <person name="Chain P."/>
            <person name="Goker M."/>
            <person name="Bristow J."/>
            <person name="Eisen J.A."/>
            <person name="Markowitz V."/>
            <person name="Hugenholtz P."/>
            <person name="Kyrpides N.C."/>
            <person name="Klenk H.P."/>
            <person name="Han C."/>
        </authorList>
    </citation>
    <scope>NUCLEOTIDE SEQUENCE [LARGE SCALE GENOMIC DNA]</scope>
    <source>
        <strain evidence="3">ATCC 14870 / DSM 20603 / BCRC 15368 / CIP 55.134 / JCM 11481 / NBRC 15587 / NCTC 10816 / Prevot 55134</strain>
    </source>
</reference>
<gene>
    <name evidence="2" type="ordered locus">Jden_1748</name>
</gene>
<dbReference type="KEGG" id="jde:Jden_1748"/>
<name>C7QZ95_JONDD</name>
<proteinExistence type="predicted"/>
<dbReference type="HOGENOM" id="CLU_006611_0_0_11"/>
<dbReference type="InterPro" id="IPR027417">
    <property type="entry name" value="P-loop_NTPase"/>
</dbReference>
<dbReference type="Proteomes" id="UP000000628">
    <property type="component" value="Chromosome"/>
</dbReference>
<protein>
    <submittedName>
        <fullName evidence="2">SMC domain protein</fullName>
    </submittedName>
</protein>
<dbReference type="STRING" id="471856.Jden_1748"/>
<dbReference type="InterPro" id="IPR054787">
    <property type="entry name" value="TrlF_ATPase"/>
</dbReference>
<dbReference type="Gene3D" id="3.40.50.300">
    <property type="entry name" value="P-loop containing nucleotide triphosphate hydrolases"/>
    <property type="match status" value="2"/>
</dbReference>